<keyword evidence="1" id="KW-0472">Membrane</keyword>
<name>A0A3N4U1R2_9RHOB</name>
<protein>
    <submittedName>
        <fullName evidence="2">Uncharacterized protein</fullName>
    </submittedName>
</protein>
<dbReference type="EMBL" id="RKQK01000004">
    <property type="protein sequence ID" value="RPE64766.1"/>
    <property type="molecule type" value="Genomic_DNA"/>
</dbReference>
<evidence type="ECO:0000256" key="1">
    <source>
        <dbReference type="SAM" id="Phobius"/>
    </source>
</evidence>
<keyword evidence="3" id="KW-1185">Reference proteome</keyword>
<keyword evidence="1" id="KW-0812">Transmembrane</keyword>
<gene>
    <name evidence="2" type="ORF">EDD53_2527</name>
</gene>
<dbReference type="AlphaFoldDB" id="A0A3N4U1R2"/>
<accession>A0A3N4U1R2</accession>
<feature type="transmembrane region" description="Helical" evidence="1">
    <location>
        <begin position="7"/>
        <end position="29"/>
    </location>
</feature>
<reference evidence="2 3" key="1">
    <citation type="submission" date="2018-11" db="EMBL/GenBank/DDBJ databases">
        <title>Genomic Encyclopedia of Type Strains, Phase IV (KMG-IV): sequencing the most valuable type-strain genomes for metagenomic binning, comparative biology and taxonomic classification.</title>
        <authorList>
            <person name="Goeker M."/>
        </authorList>
    </citation>
    <scope>NUCLEOTIDE SEQUENCE [LARGE SCALE GENOMIC DNA]</scope>
    <source>
        <strain evidence="2 3">DSM 104731</strain>
    </source>
</reference>
<sequence length="166" mass="18342">MIRRDTLIIGTVSMLIILPAVIALSAYFITKNPHFRPLGITYEKLAEAGLIATSGEIVALISIGSQVKSNTQKNDIRNALNVAFDRYNAKVRVKFRDTPSDNTVSVTYIVGRSQIGPYPFSQAAKGIKASVRAERMVKAHAEALEKELARKQTQSNSGSWFRVFDN</sequence>
<dbReference type="Proteomes" id="UP000269689">
    <property type="component" value="Unassembled WGS sequence"/>
</dbReference>
<keyword evidence="1" id="KW-1133">Transmembrane helix</keyword>
<organism evidence="2 3">
    <name type="scientific">Pacificibacter maritimus</name>
    <dbReference type="NCBI Taxonomy" id="762213"/>
    <lineage>
        <taxon>Bacteria</taxon>
        <taxon>Pseudomonadati</taxon>
        <taxon>Pseudomonadota</taxon>
        <taxon>Alphaproteobacteria</taxon>
        <taxon>Rhodobacterales</taxon>
        <taxon>Roseobacteraceae</taxon>
        <taxon>Pacificibacter</taxon>
    </lineage>
</organism>
<evidence type="ECO:0000313" key="2">
    <source>
        <dbReference type="EMBL" id="RPE64766.1"/>
    </source>
</evidence>
<comment type="caution">
    <text evidence="2">The sequence shown here is derived from an EMBL/GenBank/DDBJ whole genome shotgun (WGS) entry which is preliminary data.</text>
</comment>
<proteinExistence type="predicted"/>
<evidence type="ECO:0000313" key="3">
    <source>
        <dbReference type="Proteomes" id="UP000269689"/>
    </source>
</evidence>